<name>A0A139AYP8_GONPJ</name>
<dbReference type="Pfam" id="PF07002">
    <property type="entry name" value="Copine"/>
    <property type="match status" value="1"/>
</dbReference>
<feature type="domain" description="C2" evidence="3">
    <location>
        <begin position="124"/>
        <end position="252"/>
    </location>
</feature>
<organism evidence="5 6">
    <name type="scientific">Gonapodya prolifera (strain JEL478)</name>
    <name type="common">Monoblepharis prolifera</name>
    <dbReference type="NCBI Taxonomy" id="1344416"/>
    <lineage>
        <taxon>Eukaryota</taxon>
        <taxon>Fungi</taxon>
        <taxon>Fungi incertae sedis</taxon>
        <taxon>Chytridiomycota</taxon>
        <taxon>Chytridiomycota incertae sedis</taxon>
        <taxon>Monoblepharidomycetes</taxon>
        <taxon>Monoblepharidales</taxon>
        <taxon>Gonapodyaceae</taxon>
        <taxon>Gonapodya</taxon>
    </lineage>
</organism>
<comment type="similarity">
    <text evidence="1">Belongs to the copine family.</text>
</comment>
<keyword evidence="6" id="KW-1185">Reference proteome</keyword>
<dbReference type="PROSITE" id="PS50234">
    <property type="entry name" value="VWFA"/>
    <property type="match status" value="1"/>
</dbReference>
<dbReference type="GO" id="GO:0071277">
    <property type="term" value="P:cellular response to calcium ion"/>
    <property type="evidence" value="ECO:0007669"/>
    <property type="project" value="TreeGrafter"/>
</dbReference>
<feature type="domain" description="VWFA" evidence="4">
    <location>
        <begin position="295"/>
        <end position="526"/>
    </location>
</feature>
<sequence length="542" mass="60121">MPSPPPLPGSQQSDLRLSIATALDGRIADAVRVSLYSRESQSGKWVELSHGDAKERETTFVITYEFARARTLRFLVQDPKTNRFLGFVDVAESDVVQGNETCLALISSPPDDLQVAACTSASSQAASITVRATPLMDSLEPRTLVRLVLKADGLPKMDIGGKADPYFKIFKHDSPARDSWIEVFKSDVIKNTLEPTWKPTEIEFQAICDSDPGNELKVELWDWDMASSHDYIGSALVTLSQIEESSPLELQITNEKKKAKHSDYTNSGRLVFEPIEYLGRTTFHFSEHLRDLDLAISIAVDFTSSNGKPSDPASLHHTDPGLGLCSAYEDALNLLLADTPLTHFNHDGKITAFGFGARFPDGNAPPMFPLNGNFKDSHCVGLEGLLESYRKVLTEVSFFGPTNMAPLVELVAGWAKKKVDKYRPHILGKYSVLIILTDGEITDLKPTTAALVRASSLPMSVVVVGIGKRDVEWEELEKLDADGQVLQTDRGDKAVRDVLQFVKMSDFEADREAFRRTVLEEIPDQIMSYCKLKGLRPKELRY</sequence>
<protein>
    <submittedName>
        <fullName evidence="5">Copine-domain-containing protein</fullName>
    </submittedName>
</protein>
<dbReference type="InterPro" id="IPR037768">
    <property type="entry name" value="C2B_Copine"/>
</dbReference>
<dbReference type="CDD" id="cd04047">
    <property type="entry name" value="C2B_Copine"/>
    <property type="match status" value="1"/>
</dbReference>
<dbReference type="SUPFAM" id="SSF49562">
    <property type="entry name" value="C2 domain (Calcium/lipid-binding domain, CaLB)"/>
    <property type="match status" value="1"/>
</dbReference>
<dbReference type="AlphaFoldDB" id="A0A139AYP8"/>
<dbReference type="GO" id="GO:0005544">
    <property type="term" value="F:calcium-dependent phospholipid binding"/>
    <property type="evidence" value="ECO:0007669"/>
    <property type="project" value="InterPro"/>
</dbReference>
<proteinExistence type="inferred from homology"/>
<dbReference type="PANTHER" id="PTHR10857">
    <property type="entry name" value="COPINE"/>
    <property type="match status" value="1"/>
</dbReference>
<keyword evidence="2" id="KW-0677">Repeat</keyword>
<evidence type="ECO:0000256" key="2">
    <source>
        <dbReference type="ARBA" id="ARBA00022737"/>
    </source>
</evidence>
<dbReference type="InterPro" id="IPR035892">
    <property type="entry name" value="C2_domain_sf"/>
</dbReference>
<dbReference type="InterPro" id="IPR036465">
    <property type="entry name" value="vWFA_dom_sf"/>
</dbReference>
<dbReference type="SUPFAM" id="SSF53300">
    <property type="entry name" value="vWA-like"/>
    <property type="match status" value="1"/>
</dbReference>
<dbReference type="InterPro" id="IPR002035">
    <property type="entry name" value="VWF_A"/>
</dbReference>
<evidence type="ECO:0000259" key="3">
    <source>
        <dbReference type="PROSITE" id="PS50004"/>
    </source>
</evidence>
<evidence type="ECO:0000259" key="4">
    <source>
        <dbReference type="PROSITE" id="PS50234"/>
    </source>
</evidence>
<dbReference type="OMA" id="MHVNNIL"/>
<dbReference type="OrthoDB" id="5855668at2759"/>
<dbReference type="InterPro" id="IPR000008">
    <property type="entry name" value="C2_dom"/>
</dbReference>
<evidence type="ECO:0000256" key="1">
    <source>
        <dbReference type="ARBA" id="ARBA00009048"/>
    </source>
</evidence>
<gene>
    <name evidence="5" type="ORF">M427DRAFT_27217</name>
</gene>
<dbReference type="InterPro" id="IPR045052">
    <property type="entry name" value="Copine"/>
</dbReference>
<dbReference type="SMART" id="SM00239">
    <property type="entry name" value="C2"/>
    <property type="match status" value="1"/>
</dbReference>
<dbReference type="Gene3D" id="2.60.40.150">
    <property type="entry name" value="C2 domain"/>
    <property type="match status" value="1"/>
</dbReference>
<dbReference type="GO" id="GO:0005886">
    <property type="term" value="C:plasma membrane"/>
    <property type="evidence" value="ECO:0007669"/>
    <property type="project" value="TreeGrafter"/>
</dbReference>
<dbReference type="STRING" id="1344416.A0A139AYP8"/>
<reference evidence="5 6" key="1">
    <citation type="journal article" date="2015" name="Genome Biol. Evol.">
        <title>Phylogenomic analyses indicate that early fungi evolved digesting cell walls of algal ancestors of land plants.</title>
        <authorList>
            <person name="Chang Y."/>
            <person name="Wang S."/>
            <person name="Sekimoto S."/>
            <person name="Aerts A.L."/>
            <person name="Choi C."/>
            <person name="Clum A."/>
            <person name="LaButti K.M."/>
            <person name="Lindquist E.A."/>
            <person name="Yee Ngan C."/>
            <person name="Ohm R.A."/>
            <person name="Salamov A.A."/>
            <person name="Grigoriev I.V."/>
            <person name="Spatafora J.W."/>
            <person name="Berbee M.L."/>
        </authorList>
    </citation>
    <scope>NUCLEOTIDE SEQUENCE [LARGE SCALE GENOMIC DNA]</scope>
    <source>
        <strain evidence="5 6">JEL478</strain>
    </source>
</reference>
<dbReference type="PROSITE" id="PS50004">
    <property type="entry name" value="C2"/>
    <property type="match status" value="1"/>
</dbReference>
<dbReference type="EMBL" id="KQ965732">
    <property type="protein sequence ID" value="KXS21585.1"/>
    <property type="molecule type" value="Genomic_DNA"/>
</dbReference>
<accession>A0A139AYP8</accession>
<dbReference type="InterPro" id="IPR010734">
    <property type="entry name" value="Copine_C"/>
</dbReference>
<evidence type="ECO:0000313" key="6">
    <source>
        <dbReference type="Proteomes" id="UP000070544"/>
    </source>
</evidence>
<dbReference type="Proteomes" id="UP000070544">
    <property type="component" value="Unassembled WGS sequence"/>
</dbReference>
<dbReference type="PANTHER" id="PTHR10857:SF106">
    <property type="entry name" value="C2 DOMAIN-CONTAINING PROTEIN"/>
    <property type="match status" value="1"/>
</dbReference>
<dbReference type="Pfam" id="PF00168">
    <property type="entry name" value="C2"/>
    <property type="match status" value="1"/>
</dbReference>
<evidence type="ECO:0000313" key="5">
    <source>
        <dbReference type="EMBL" id="KXS21585.1"/>
    </source>
</evidence>